<dbReference type="InParanoid" id="A0A0C3H7W3"/>
<dbReference type="HOGENOM" id="CLU_1619535_0_0_1"/>
<protein>
    <submittedName>
        <fullName evidence="2">Uncharacterized protein</fullName>
    </submittedName>
</protein>
<evidence type="ECO:0000313" key="2">
    <source>
        <dbReference type="EMBL" id="KIM99349.1"/>
    </source>
</evidence>
<evidence type="ECO:0000313" key="3">
    <source>
        <dbReference type="Proteomes" id="UP000054321"/>
    </source>
</evidence>
<feature type="compositionally biased region" description="Polar residues" evidence="1">
    <location>
        <begin position="153"/>
        <end position="164"/>
    </location>
</feature>
<accession>A0A0C3H7W3</accession>
<dbReference type="EMBL" id="KN832879">
    <property type="protein sequence ID" value="KIM99349.1"/>
    <property type="molecule type" value="Genomic_DNA"/>
</dbReference>
<proteinExistence type="predicted"/>
<dbReference type="Proteomes" id="UP000054321">
    <property type="component" value="Unassembled WGS sequence"/>
</dbReference>
<gene>
    <name evidence="2" type="ORF">OIDMADRAFT_56490</name>
</gene>
<feature type="region of interest" description="Disordered" evidence="1">
    <location>
        <begin position="144"/>
        <end position="164"/>
    </location>
</feature>
<dbReference type="STRING" id="913774.A0A0C3H7W3"/>
<keyword evidence="3" id="KW-1185">Reference proteome</keyword>
<reference evidence="2 3" key="1">
    <citation type="submission" date="2014-04" db="EMBL/GenBank/DDBJ databases">
        <authorList>
            <consortium name="DOE Joint Genome Institute"/>
            <person name="Kuo A."/>
            <person name="Martino E."/>
            <person name="Perotto S."/>
            <person name="Kohler A."/>
            <person name="Nagy L.G."/>
            <person name="Floudas D."/>
            <person name="Copeland A."/>
            <person name="Barry K.W."/>
            <person name="Cichocki N."/>
            <person name="Veneault-Fourrey C."/>
            <person name="LaButti K."/>
            <person name="Lindquist E.A."/>
            <person name="Lipzen A."/>
            <person name="Lundell T."/>
            <person name="Morin E."/>
            <person name="Murat C."/>
            <person name="Sun H."/>
            <person name="Tunlid A."/>
            <person name="Henrissat B."/>
            <person name="Grigoriev I.V."/>
            <person name="Hibbett D.S."/>
            <person name="Martin F."/>
            <person name="Nordberg H.P."/>
            <person name="Cantor M.N."/>
            <person name="Hua S.X."/>
        </authorList>
    </citation>
    <scope>NUCLEOTIDE SEQUENCE [LARGE SCALE GENOMIC DNA]</scope>
    <source>
        <strain evidence="2 3">Zn</strain>
    </source>
</reference>
<sequence>MKRPFIELLYDTIHSPSIKATKVVKKSRRRVEDLQSLFASLESMTDLDTETIEAEGVIEVIGEIVKQIHALSLALDLSGALQATTIDPSLRMYLSDAVRKLGGYYSAASELVCAARHRACRLFESIEIEPFQIPVPTSLSRSHGKVHAEIQQRAESPSGYSHAP</sequence>
<evidence type="ECO:0000256" key="1">
    <source>
        <dbReference type="SAM" id="MobiDB-lite"/>
    </source>
</evidence>
<dbReference type="OrthoDB" id="4851849at2759"/>
<name>A0A0C3H7W3_OIDMZ</name>
<dbReference type="AlphaFoldDB" id="A0A0C3H7W3"/>
<reference evidence="3" key="2">
    <citation type="submission" date="2015-01" db="EMBL/GenBank/DDBJ databases">
        <title>Evolutionary Origins and Diversification of the Mycorrhizal Mutualists.</title>
        <authorList>
            <consortium name="DOE Joint Genome Institute"/>
            <consortium name="Mycorrhizal Genomics Consortium"/>
            <person name="Kohler A."/>
            <person name="Kuo A."/>
            <person name="Nagy L.G."/>
            <person name="Floudas D."/>
            <person name="Copeland A."/>
            <person name="Barry K.W."/>
            <person name="Cichocki N."/>
            <person name="Veneault-Fourrey C."/>
            <person name="LaButti K."/>
            <person name="Lindquist E.A."/>
            <person name="Lipzen A."/>
            <person name="Lundell T."/>
            <person name="Morin E."/>
            <person name="Murat C."/>
            <person name="Riley R."/>
            <person name="Ohm R."/>
            <person name="Sun H."/>
            <person name="Tunlid A."/>
            <person name="Henrissat B."/>
            <person name="Grigoriev I.V."/>
            <person name="Hibbett D.S."/>
            <person name="Martin F."/>
        </authorList>
    </citation>
    <scope>NUCLEOTIDE SEQUENCE [LARGE SCALE GENOMIC DNA]</scope>
    <source>
        <strain evidence="3">Zn</strain>
    </source>
</reference>
<organism evidence="2 3">
    <name type="scientific">Oidiodendron maius (strain Zn)</name>
    <dbReference type="NCBI Taxonomy" id="913774"/>
    <lineage>
        <taxon>Eukaryota</taxon>
        <taxon>Fungi</taxon>
        <taxon>Dikarya</taxon>
        <taxon>Ascomycota</taxon>
        <taxon>Pezizomycotina</taxon>
        <taxon>Leotiomycetes</taxon>
        <taxon>Leotiomycetes incertae sedis</taxon>
        <taxon>Myxotrichaceae</taxon>
        <taxon>Oidiodendron</taxon>
    </lineage>
</organism>